<comment type="similarity">
    <text evidence="3">Belongs to the DACH/dachshund family.</text>
</comment>
<feature type="compositionally biased region" description="Low complexity" evidence="5">
    <location>
        <begin position="20"/>
        <end position="73"/>
    </location>
</feature>
<comment type="subcellular location">
    <subcellularLocation>
        <location evidence="1">Nucleus</location>
    </subcellularLocation>
</comment>
<dbReference type="Gene3D" id="3.10.260.20">
    <property type="entry name" value="Ski"/>
    <property type="match status" value="1"/>
</dbReference>
<dbReference type="InterPro" id="IPR009061">
    <property type="entry name" value="DNA-bd_dom_put_sf"/>
</dbReference>
<name>A0A6P8RJX4_GEOSA</name>
<dbReference type="GO" id="GO:0005667">
    <property type="term" value="C:transcription regulator complex"/>
    <property type="evidence" value="ECO:0007669"/>
    <property type="project" value="TreeGrafter"/>
</dbReference>
<feature type="compositionally biased region" description="Basic and acidic residues" evidence="5">
    <location>
        <begin position="644"/>
        <end position="654"/>
    </location>
</feature>
<reference evidence="8" key="1">
    <citation type="submission" date="2025-08" db="UniProtKB">
        <authorList>
            <consortium name="RefSeq"/>
        </authorList>
    </citation>
    <scope>IDENTIFICATION</scope>
</reference>
<feature type="compositionally biased region" description="Low complexity" evidence="5">
    <location>
        <begin position="1"/>
        <end position="11"/>
    </location>
</feature>
<dbReference type="GO" id="GO:0000978">
    <property type="term" value="F:RNA polymerase II cis-regulatory region sequence-specific DNA binding"/>
    <property type="evidence" value="ECO:0007669"/>
    <property type="project" value="TreeGrafter"/>
</dbReference>
<evidence type="ECO:0000313" key="8">
    <source>
        <dbReference type="RefSeq" id="XP_033804291.1"/>
    </source>
</evidence>
<dbReference type="PANTHER" id="PTHR12577:SF14">
    <property type="entry name" value="DACHSHUND HOMOLOG 1"/>
    <property type="match status" value="1"/>
</dbReference>
<feature type="coiled-coil region" evidence="4">
    <location>
        <begin position="546"/>
        <end position="629"/>
    </location>
</feature>
<dbReference type="RefSeq" id="XP_033804291.1">
    <property type="nucleotide sequence ID" value="XM_033948400.1"/>
</dbReference>
<dbReference type="AlphaFoldDB" id="A0A6P8RJX4"/>
<keyword evidence="2" id="KW-0539">Nucleus</keyword>
<dbReference type="InterPro" id="IPR052417">
    <property type="entry name" value="Dachshund_domain"/>
</dbReference>
<evidence type="ECO:0000256" key="2">
    <source>
        <dbReference type="ARBA" id="ARBA00023242"/>
    </source>
</evidence>
<evidence type="ECO:0000256" key="4">
    <source>
        <dbReference type="SAM" id="Coils"/>
    </source>
</evidence>
<dbReference type="GeneID" id="117362263"/>
<feature type="compositionally biased region" description="Polar residues" evidence="5">
    <location>
        <begin position="359"/>
        <end position="368"/>
    </location>
</feature>
<dbReference type="GO" id="GO:0005634">
    <property type="term" value="C:nucleus"/>
    <property type="evidence" value="ECO:0007669"/>
    <property type="project" value="UniProtKB-SubCell"/>
</dbReference>
<dbReference type="FunFam" id="3.10.260.20:FF:000001">
    <property type="entry name" value="Dachshund homolog 1"/>
    <property type="match status" value="1"/>
</dbReference>
<evidence type="ECO:0000256" key="1">
    <source>
        <dbReference type="ARBA" id="ARBA00004123"/>
    </source>
</evidence>
<accession>A0A6P8RJX4</accession>
<evidence type="ECO:0000259" key="6">
    <source>
        <dbReference type="Pfam" id="PF02437"/>
    </source>
</evidence>
<proteinExistence type="inferred from homology"/>
<organism evidence="7 8">
    <name type="scientific">Geotrypetes seraphini</name>
    <name type="common">Gaboon caecilian</name>
    <name type="synonym">Caecilia seraphini</name>
    <dbReference type="NCBI Taxonomy" id="260995"/>
    <lineage>
        <taxon>Eukaryota</taxon>
        <taxon>Metazoa</taxon>
        <taxon>Chordata</taxon>
        <taxon>Craniata</taxon>
        <taxon>Vertebrata</taxon>
        <taxon>Euteleostomi</taxon>
        <taxon>Amphibia</taxon>
        <taxon>Gymnophiona</taxon>
        <taxon>Geotrypetes</taxon>
    </lineage>
</organism>
<dbReference type="Pfam" id="PF02437">
    <property type="entry name" value="Ski_Sno_DHD"/>
    <property type="match status" value="1"/>
</dbReference>
<dbReference type="CTD" id="1602"/>
<feature type="compositionally biased region" description="Low complexity" evidence="5">
    <location>
        <begin position="394"/>
        <end position="412"/>
    </location>
</feature>
<evidence type="ECO:0000256" key="3">
    <source>
        <dbReference type="ARBA" id="ARBA00038192"/>
    </source>
</evidence>
<dbReference type="Proteomes" id="UP000515159">
    <property type="component" value="Chromosome 6"/>
</dbReference>
<sequence>MAVPAALIPPTQLLPPQPPVATSAASTTSTNTSPSSSCPAAAAAATTSCSSSSSPATSSPAPSLAAAASSGPSLFRPEPITAPTVTSSGGNSCSPSPATTPAGPGPLPGKPVYSTPSPVENTPQNNECKMVELRGAKVASFTVEGSELICLPQAFDLFLKHLVGGLHTVYTKLKRLEITPVVCNVEQVRILRGLGAIQPGVNRCKLISRKDFETLYNDCTNASSRPGRPPKRTQSVTSTENSHIMPHAVPGLMSPGMIPPTGLTAAAAAAAAATNAAIAEAMKVKKIKLEAMTNYHATNNQHGADSENGDLNSSVGLELPFMMMPHPLIPVSLPPASVTMAMSQMNHLTTIANMAAAAQVQSPPSRMETSVIKERVPDSPSPAPSLEESRRPGSHPSSHRSSSVSSSPARTESSSDRIPAVHQNGLSMNQMLMGLSPNILPGPKEGDLAGHDVGHESKRIHIEKDFFNLRCLLLNRMASHQIHLLHCPDETPLSIPTTRDCFDKLSLSGHGQPLPPGFPSPFLFPDGLSSIETLLTNIQGLLKVAIDNARAQEKQVQMEKTELKMELFRERELRETLEKQLAVEQKNRAIVQKRLKKEKKAKRKLQEALEFETKRREQAEQALKQAASTDNLRVLNDSLTPEIDTDRSAGRTDAERTIQDGRLYLKSTVMY</sequence>
<dbReference type="CDD" id="cd21081">
    <property type="entry name" value="DHD_Dac"/>
    <property type="match status" value="1"/>
</dbReference>
<keyword evidence="7" id="KW-1185">Reference proteome</keyword>
<dbReference type="InterPro" id="IPR003380">
    <property type="entry name" value="SKI/SNO/DAC"/>
</dbReference>
<keyword evidence="4" id="KW-0175">Coiled coil</keyword>
<feature type="region of interest" description="Disordered" evidence="5">
    <location>
        <begin position="220"/>
        <end position="251"/>
    </location>
</feature>
<feature type="compositionally biased region" description="Polar residues" evidence="5">
    <location>
        <begin position="83"/>
        <end position="93"/>
    </location>
</feature>
<protein>
    <submittedName>
        <fullName evidence="8">Dachshund homolog 1 isoform X6</fullName>
    </submittedName>
</protein>
<evidence type="ECO:0000256" key="5">
    <source>
        <dbReference type="SAM" id="MobiDB-lite"/>
    </source>
</evidence>
<feature type="compositionally biased region" description="Polar residues" evidence="5">
    <location>
        <begin position="232"/>
        <end position="242"/>
    </location>
</feature>
<dbReference type="SUPFAM" id="SSF46955">
    <property type="entry name" value="Putative DNA-binding domain"/>
    <property type="match status" value="1"/>
</dbReference>
<feature type="compositionally biased region" description="Polar residues" evidence="5">
    <location>
        <begin position="114"/>
        <end position="124"/>
    </location>
</feature>
<dbReference type="InterPro" id="IPR037000">
    <property type="entry name" value="Ski_DNA-bd_sf"/>
</dbReference>
<gene>
    <name evidence="8" type="primary">DACH1</name>
</gene>
<dbReference type="PANTHER" id="PTHR12577">
    <property type="entry name" value="DACHSHUND"/>
    <property type="match status" value="1"/>
</dbReference>
<feature type="region of interest" description="Disordered" evidence="5">
    <location>
        <begin position="635"/>
        <end position="654"/>
    </location>
</feature>
<feature type="domain" description="SKI/SNO/DAC" evidence="6">
    <location>
        <begin position="113"/>
        <end position="221"/>
    </location>
</feature>
<evidence type="ECO:0000313" key="7">
    <source>
        <dbReference type="Proteomes" id="UP000515159"/>
    </source>
</evidence>
<feature type="region of interest" description="Disordered" evidence="5">
    <location>
        <begin position="1"/>
        <end position="124"/>
    </location>
</feature>
<dbReference type="GO" id="GO:0000981">
    <property type="term" value="F:DNA-binding transcription factor activity, RNA polymerase II-specific"/>
    <property type="evidence" value="ECO:0007669"/>
    <property type="project" value="TreeGrafter"/>
</dbReference>
<feature type="region of interest" description="Disordered" evidence="5">
    <location>
        <begin position="359"/>
        <end position="417"/>
    </location>
</feature>